<dbReference type="InterPro" id="IPR004101">
    <property type="entry name" value="Mur_ligase_C"/>
</dbReference>
<feature type="domain" description="Mur ligase N-terminal catalytic" evidence="12">
    <location>
        <begin position="27"/>
        <end position="98"/>
    </location>
</feature>
<dbReference type="PANTHER" id="PTHR43024:SF1">
    <property type="entry name" value="UDP-N-ACETYLMURAMOYL-TRIPEPTIDE--D-ALANYL-D-ALANINE LIGASE"/>
    <property type="match status" value="1"/>
</dbReference>
<keyword evidence="2 10" id="KW-0436">Ligase</keyword>
<dbReference type="Gene3D" id="3.40.1390.10">
    <property type="entry name" value="MurE/MurF, N-terminal domain"/>
    <property type="match status" value="1"/>
</dbReference>
<dbReference type="PANTHER" id="PTHR43024">
    <property type="entry name" value="UDP-N-ACETYLMURAMOYL-TRIPEPTIDE--D-ALANYL-D-ALANINE LIGASE"/>
    <property type="match status" value="1"/>
</dbReference>
<evidence type="ECO:0000256" key="7">
    <source>
        <dbReference type="ARBA" id="ARBA00022984"/>
    </source>
</evidence>
<dbReference type="SUPFAM" id="SSF53244">
    <property type="entry name" value="MurD-like peptide ligases, peptide-binding domain"/>
    <property type="match status" value="1"/>
</dbReference>
<dbReference type="Gene3D" id="3.90.190.20">
    <property type="entry name" value="Mur ligase, C-terminal domain"/>
    <property type="match status" value="1"/>
</dbReference>
<dbReference type="InterPro" id="IPR000713">
    <property type="entry name" value="Mur_ligase_N"/>
</dbReference>
<reference evidence="15" key="1">
    <citation type="submission" date="2023-06" db="EMBL/GenBank/DDBJ databases">
        <authorList>
            <person name="Jiang Y."/>
            <person name="Liu Q."/>
        </authorList>
    </citation>
    <scope>NUCLEOTIDE SEQUENCE</scope>
    <source>
        <strain evidence="15">CGMCC 1.12089</strain>
    </source>
</reference>
<dbReference type="Pfam" id="PF08245">
    <property type="entry name" value="Mur_ligase_M"/>
    <property type="match status" value="1"/>
</dbReference>
<comment type="caution">
    <text evidence="15">The sequence shown here is derived from an EMBL/GenBank/DDBJ whole genome shotgun (WGS) entry which is preliminary data.</text>
</comment>
<evidence type="ECO:0000256" key="9">
    <source>
        <dbReference type="ARBA" id="ARBA00023316"/>
    </source>
</evidence>
<dbReference type="GO" id="GO:0016874">
    <property type="term" value="F:ligase activity"/>
    <property type="evidence" value="ECO:0007669"/>
    <property type="project" value="UniProtKB-KW"/>
</dbReference>
<comment type="subcellular location">
    <subcellularLocation>
        <location evidence="10 11">Cytoplasm</location>
    </subcellularLocation>
</comment>
<keyword evidence="9 10" id="KW-0961">Cell wall biogenesis/degradation</keyword>
<evidence type="ECO:0000256" key="10">
    <source>
        <dbReference type="HAMAP-Rule" id="MF_02019"/>
    </source>
</evidence>
<evidence type="ECO:0000313" key="15">
    <source>
        <dbReference type="EMBL" id="MDM0045246.1"/>
    </source>
</evidence>
<evidence type="ECO:0000259" key="14">
    <source>
        <dbReference type="Pfam" id="PF08245"/>
    </source>
</evidence>
<keyword evidence="6 10" id="KW-0133">Cell shape</keyword>
<proteinExistence type="inferred from homology"/>
<evidence type="ECO:0000256" key="8">
    <source>
        <dbReference type="ARBA" id="ARBA00023306"/>
    </source>
</evidence>
<evidence type="ECO:0000256" key="1">
    <source>
        <dbReference type="ARBA" id="ARBA00022490"/>
    </source>
</evidence>
<protein>
    <recommendedName>
        <fullName evidence="10 11">UDP-N-acetylmuramoyl-tripeptide--D-alanyl-D-alanine ligase</fullName>
        <ecNumber evidence="10 11">6.3.2.10</ecNumber>
    </recommendedName>
    <alternativeName>
        <fullName evidence="10">D-alanyl-D-alanine-adding enzyme</fullName>
    </alternativeName>
</protein>
<sequence>MTMMMTLAQAQSWIADARLVGDPQTPIARVHTDTRSLQPGDLFVALKGERFDAHAFLGQAKAAGAVAAIAHDGLQEAGLPGLQVPDTLAALGQLAAGWRAQYSLPLIAVTGSNGKTTVTQMLAAILAAQGGEARSLATRGNFNNEIGLPLTLLRLRPEHLRGVVELGMNHPGEIARLAQIACPTIALVNNAQREHQEFMQSVEAVARENAQVFDALPSDGTAVFPAGDPFTALWSELAACGGARRCLRFGDHPGADVRLASAQWLGEAWVLAVDTPLGRLACRLQIAGRHNLDNAMAAIACALAAGVSLSQIGQGLEAFRPVSGRSNARVLPRASADPLTLVDDSYNANPDSVRAAIDVLAALPGPHLLVLGDMGEVGDQGPQFHAEVGAWAATRGIESVYALGEQSGHAVGAYSRAAPSADGRHFDNNDIDALDAAVLARLPQVASVLVKGSRFMKMERVVQAIDAHLGNKKEEAGHAH</sequence>
<comment type="catalytic activity">
    <reaction evidence="10 11">
        <text>D-alanyl-D-alanine + UDP-N-acetyl-alpha-D-muramoyl-L-alanyl-gamma-D-glutamyl-meso-2,6-diaminopimelate + ATP = UDP-N-acetyl-alpha-D-muramoyl-L-alanyl-gamma-D-glutamyl-meso-2,6-diaminopimeloyl-D-alanyl-D-alanine + ADP + phosphate + H(+)</text>
        <dbReference type="Rhea" id="RHEA:28374"/>
        <dbReference type="ChEBI" id="CHEBI:15378"/>
        <dbReference type="ChEBI" id="CHEBI:30616"/>
        <dbReference type="ChEBI" id="CHEBI:43474"/>
        <dbReference type="ChEBI" id="CHEBI:57822"/>
        <dbReference type="ChEBI" id="CHEBI:61386"/>
        <dbReference type="ChEBI" id="CHEBI:83905"/>
        <dbReference type="ChEBI" id="CHEBI:456216"/>
        <dbReference type="EC" id="6.3.2.10"/>
    </reaction>
</comment>
<keyword evidence="3 10" id="KW-0132">Cell division</keyword>
<organism evidence="15 16">
    <name type="scientific">Variovorax dokdonensis</name>
    <dbReference type="NCBI Taxonomy" id="344883"/>
    <lineage>
        <taxon>Bacteria</taxon>
        <taxon>Pseudomonadati</taxon>
        <taxon>Pseudomonadota</taxon>
        <taxon>Betaproteobacteria</taxon>
        <taxon>Burkholderiales</taxon>
        <taxon>Comamonadaceae</taxon>
        <taxon>Variovorax</taxon>
    </lineage>
</organism>
<dbReference type="NCBIfam" id="TIGR01143">
    <property type="entry name" value="murF"/>
    <property type="match status" value="1"/>
</dbReference>
<dbReference type="InterPro" id="IPR036615">
    <property type="entry name" value="Mur_ligase_C_dom_sf"/>
</dbReference>
<evidence type="ECO:0000259" key="13">
    <source>
        <dbReference type="Pfam" id="PF02875"/>
    </source>
</evidence>
<dbReference type="Proteomes" id="UP001174908">
    <property type="component" value="Unassembled WGS sequence"/>
</dbReference>
<evidence type="ECO:0000256" key="4">
    <source>
        <dbReference type="ARBA" id="ARBA00022741"/>
    </source>
</evidence>
<dbReference type="EMBL" id="JASZYV010000002">
    <property type="protein sequence ID" value="MDM0045246.1"/>
    <property type="molecule type" value="Genomic_DNA"/>
</dbReference>
<dbReference type="InterPro" id="IPR013221">
    <property type="entry name" value="Mur_ligase_cen"/>
</dbReference>
<dbReference type="HAMAP" id="MF_02019">
    <property type="entry name" value="MurF"/>
    <property type="match status" value="1"/>
</dbReference>
<gene>
    <name evidence="10 15" type="primary">murF</name>
    <name evidence="15" type="ORF">QTH91_12190</name>
</gene>
<dbReference type="SUPFAM" id="SSF53623">
    <property type="entry name" value="MurD-like peptide ligases, catalytic domain"/>
    <property type="match status" value="1"/>
</dbReference>
<dbReference type="InterPro" id="IPR036565">
    <property type="entry name" value="Mur-like_cat_sf"/>
</dbReference>
<evidence type="ECO:0000256" key="3">
    <source>
        <dbReference type="ARBA" id="ARBA00022618"/>
    </source>
</evidence>
<dbReference type="InterPro" id="IPR051046">
    <property type="entry name" value="MurCDEF_CellWall_CoF430Synth"/>
</dbReference>
<name>A0ABT7NBD9_9BURK</name>
<evidence type="ECO:0000313" key="16">
    <source>
        <dbReference type="Proteomes" id="UP001174908"/>
    </source>
</evidence>
<keyword evidence="1 10" id="KW-0963">Cytoplasm</keyword>
<dbReference type="Gene3D" id="3.40.1190.10">
    <property type="entry name" value="Mur-like, catalytic domain"/>
    <property type="match status" value="1"/>
</dbReference>
<evidence type="ECO:0000259" key="12">
    <source>
        <dbReference type="Pfam" id="PF01225"/>
    </source>
</evidence>
<keyword evidence="5 10" id="KW-0067">ATP-binding</keyword>
<comment type="similarity">
    <text evidence="10">Belongs to the MurCDEF family. MurF subfamily.</text>
</comment>
<keyword evidence="7 10" id="KW-0573">Peptidoglycan synthesis</keyword>
<evidence type="ECO:0000256" key="5">
    <source>
        <dbReference type="ARBA" id="ARBA00022840"/>
    </source>
</evidence>
<feature type="domain" description="Mur ligase central" evidence="14">
    <location>
        <begin position="109"/>
        <end position="302"/>
    </location>
</feature>
<keyword evidence="8 10" id="KW-0131">Cell cycle</keyword>
<accession>A0ABT7NBD9</accession>
<comment type="function">
    <text evidence="10 11">Involved in cell wall formation. Catalyzes the final step in the synthesis of UDP-N-acetylmuramoyl-pentapeptide, the precursor of murein.</text>
</comment>
<keyword evidence="16" id="KW-1185">Reference proteome</keyword>
<comment type="pathway">
    <text evidence="10 11">Cell wall biogenesis; peptidoglycan biosynthesis.</text>
</comment>
<keyword evidence="4 10" id="KW-0547">Nucleotide-binding</keyword>
<dbReference type="InterPro" id="IPR035911">
    <property type="entry name" value="MurE/MurF_N"/>
</dbReference>
<dbReference type="Pfam" id="PF01225">
    <property type="entry name" value="Mur_ligase"/>
    <property type="match status" value="1"/>
</dbReference>
<dbReference type="SUPFAM" id="SSF63418">
    <property type="entry name" value="MurE/MurF N-terminal domain"/>
    <property type="match status" value="1"/>
</dbReference>
<feature type="domain" description="Mur ligase C-terminal" evidence="13">
    <location>
        <begin position="335"/>
        <end position="454"/>
    </location>
</feature>
<evidence type="ECO:0000256" key="6">
    <source>
        <dbReference type="ARBA" id="ARBA00022960"/>
    </source>
</evidence>
<dbReference type="EC" id="6.3.2.10" evidence="10 11"/>
<feature type="binding site" evidence="10">
    <location>
        <begin position="111"/>
        <end position="117"/>
    </location>
    <ligand>
        <name>ATP</name>
        <dbReference type="ChEBI" id="CHEBI:30616"/>
    </ligand>
</feature>
<evidence type="ECO:0000256" key="11">
    <source>
        <dbReference type="RuleBase" id="RU004136"/>
    </source>
</evidence>
<dbReference type="InterPro" id="IPR005863">
    <property type="entry name" value="UDP-N-AcMur_synth"/>
</dbReference>
<evidence type="ECO:0000256" key="2">
    <source>
        <dbReference type="ARBA" id="ARBA00022598"/>
    </source>
</evidence>
<dbReference type="Pfam" id="PF02875">
    <property type="entry name" value="Mur_ligase_C"/>
    <property type="match status" value="1"/>
</dbReference>